<dbReference type="EMBL" id="JAGTTL010000085">
    <property type="protein sequence ID" value="KAK6291057.1"/>
    <property type="molecule type" value="Genomic_DNA"/>
</dbReference>
<gene>
    <name evidence="3" type="ORF">J4Q44_G00385450</name>
</gene>
<keyword evidence="2" id="KW-0732">Signal</keyword>
<comment type="caution">
    <text evidence="3">The sequence shown here is derived from an EMBL/GenBank/DDBJ whole genome shotgun (WGS) entry which is preliminary data.</text>
</comment>
<dbReference type="AlphaFoldDB" id="A0AAN8KGQ2"/>
<accession>A0AAN8KGQ2</accession>
<name>A0AAN8KGQ2_9TELE</name>
<keyword evidence="1" id="KW-0472">Membrane</keyword>
<dbReference type="Proteomes" id="UP001356427">
    <property type="component" value="Unassembled WGS sequence"/>
</dbReference>
<feature type="transmembrane region" description="Helical" evidence="1">
    <location>
        <begin position="137"/>
        <end position="158"/>
    </location>
</feature>
<reference evidence="3 4" key="1">
    <citation type="submission" date="2021-04" db="EMBL/GenBank/DDBJ databases">
        <authorList>
            <person name="De Guttry C."/>
            <person name="Zahm M."/>
            <person name="Klopp C."/>
            <person name="Cabau C."/>
            <person name="Louis A."/>
            <person name="Berthelot C."/>
            <person name="Parey E."/>
            <person name="Roest Crollius H."/>
            <person name="Montfort J."/>
            <person name="Robinson-Rechavi M."/>
            <person name="Bucao C."/>
            <person name="Bouchez O."/>
            <person name="Gislard M."/>
            <person name="Lluch J."/>
            <person name="Milhes M."/>
            <person name="Lampietro C."/>
            <person name="Lopez Roques C."/>
            <person name="Donnadieu C."/>
            <person name="Braasch I."/>
            <person name="Desvignes T."/>
            <person name="Postlethwait J."/>
            <person name="Bobe J."/>
            <person name="Wedekind C."/>
            <person name="Guiguen Y."/>
        </authorList>
    </citation>
    <scope>NUCLEOTIDE SEQUENCE [LARGE SCALE GENOMIC DNA]</scope>
    <source>
        <strain evidence="3">Cs_M1</strain>
        <tissue evidence="3">Blood</tissue>
    </source>
</reference>
<feature type="signal peptide" evidence="2">
    <location>
        <begin position="1"/>
        <end position="18"/>
    </location>
</feature>
<keyword evidence="1" id="KW-0812">Transmembrane</keyword>
<feature type="chain" id="PRO_5042834102" evidence="2">
    <location>
        <begin position="19"/>
        <end position="212"/>
    </location>
</feature>
<keyword evidence="4" id="KW-1185">Reference proteome</keyword>
<sequence>MKMIWVFLVSQLASCVSAQTIGCNNTVHADGTTTYQLSEPLPGSPSTCVRQWLDANDTVLTTDKDIDKDRVVVQTSQSITTTGCMDRLKYLEECTHNKKMSFREAECLSNCIVKPIHLEHVESEHNICFGDWCVSEITFGLAFGISAAVIIIILVLLIRYKILIYRVCVFVRSWVNGSTREPSPDPEKSQTHPAPAPIVKYSTVNQQATVIV</sequence>
<evidence type="ECO:0000313" key="3">
    <source>
        <dbReference type="EMBL" id="KAK6291057.1"/>
    </source>
</evidence>
<proteinExistence type="predicted"/>
<keyword evidence="1" id="KW-1133">Transmembrane helix</keyword>
<evidence type="ECO:0000256" key="1">
    <source>
        <dbReference type="SAM" id="Phobius"/>
    </source>
</evidence>
<evidence type="ECO:0000313" key="4">
    <source>
        <dbReference type="Proteomes" id="UP001356427"/>
    </source>
</evidence>
<evidence type="ECO:0000256" key="2">
    <source>
        <dbReference type="SAM" id="SignalP"/>
    </source>
</evidence>
<organism evidence="3 4">
    <name type="scientific">Coregonus suidteri</name>
    <dbReference type="NCBI Taxonomy" id="861788"/>
    <lineage>
        <taxon>Eukaryota</taxon>
        <taxon>Metazoa</taxon>
        <taxon>Chordata</taxon>
        <taxon>Craniata</taxon>
        <taxon>Vertebrata</taxon>
        <taxon>Euteleostomi</taxon>
        <taxon>Actinopterygii</taxon>
        <taxon>Neopterygii</taxon>
        <taxon>Teleostei</taxon>
        <taxon>Protacanthopterygii</taxon>
        <taxon>Salmoniformes</taxon>
        <taxon>Salmonidae</taxon>
        <taxon>Coregoninae</taxon>
        <taxon>Coregonus</taxon>
    </lineage>
</organism>
<protein>
    <submittedName>
        <fullName evidence="3">Uncharacterized protein</fullName>
    </submittedName>
</protein>